<gene>
    <name evidence="2" type="ORF">GCM10023209_08400</name>
</gene>
<evidence type="ECO:0008006" key="4">
    <source>
        <dbReference type="Google" id="ProtNLM"/>
    </source>
</evidence>
<feature type="transmembrane region" description="Helical" evidence="1">
    <location>
        <begin position="62"/>
        <end position="81"/>
    </location>
</feature>
<dbReference type="RefSeq" id="WP_259546488.1">
    <property type="nucleotide sequence ID" value="NZ_BAABHW010000001.1"/>
</dbReference>
<keyword evidence="3" id="KW-1185">Reference proteome</keyword>
<protein>
    <recommendedName>
        <fullName evidence="4">DUF805 domain-containing protein</fullName>
    </recommendedName>
</protein>
<dbReference type="Proteomes" id="UP001499910">
    <property type="component" value="Unassembled WGS sequence"/>
</dbReference>
<organism evidence="2 3">
    <name type="scientific">[Roseibacterium] beibuensis</name>
    <dbReference type="NCBI Taxonomy" id="1193142"/>
    <lineage>
        <taxon>Bacteria</taxon>
        <taxon>Pseudomonadati</taxon>
        <taxon>Pseudomonadota</taxon>
        <taxon>Alphaproteobacteria</taxon>
        <taxon>Rhodobacterales</taxon>
        <taxon>Roseobacteraceae</taxon>
        <taxon>Roseicyclus</taxon>
    </lineage>
</organism>
<comment type="caution">
    <text evidence="2">The sequence shown here is derived from an EMBL/GenBank/DDBJ whole genome shotgun (WGS) entry which is preliminary data.</text>
</comment>
<dbReference type="EMBL" id="BAABHW010000001">
    <property type="protein sequence ID" value="GAA5068133.1"/>
    <property type="molecule type" value="Genomic_DNA"/>
</dbReference>
<sequence length="90" mass="9860">MGHRICKILMIVLILLYLAALAIGLIGTYGWFGQDRDPLSWIFILPLGLPWSLMLDRAGDTAAPVLVALTPLLNIAILWLLCRFLKGGSA</sequence>
<keyword evidence="1" id="KW-0812">Transmembrane</keyword>
<feature type="transmembrane region" description="Helical" evidence="1">
    <location>
        <begin position="12"/>
        <end position="32"/>
    </location>
</feature>
<evidence type="ECO:0000313" key="2">
    <source>
        <dbReference type="EMBL" id="GAA5068133.1"/>
    </source>
</evidence>
<name>A0ABP9L2L2_9RHOB</name>
<evidence type="ECO:0000256" key="1">
    <source>
        <dbReference type="SAM" id="Phobius"/>
    </source>
</evidence>
<reference evidence="3" key="1">
    <citation type="journal article" date="2019" name="Int. J. Syst. Evol. Microbiol.">
        <title>The Global Catalogue of Microorganisms (GCM) 10K type strain sequencing project: providing services to taxonomists for standard genome sequencing and annotation.</title>
        <authorList>
            <consortium name="The Broad Institute Genomics Platform"/>
            <consortium name="The Broad Institute Genome Sequencing Center for Infectious Disease"/>
            <person name="Wu L."/>
            <person name="Ma J."/>
        </authorList>
    </citation>
    <scope>NUCLEOTIDE SEQUENCE [LARGE SCALE GENOMIC DNA]</scope>
    <source>
        <strain evidence="3">JCM 18015</strain>
    </source>
</reference>
<keyword evidence="1" id="KW-1133">Transmembrane helix</keyword>
<proteinExistence type="predicted"/>
<keyword evidence="1" id="KW-0472">Membrane</keyword>
<evidence type="ECO:0000313" key="3">
    <source>
        <dbReference type="Proteomes" id="UP001499910"/>
    </source>
</evidence>
<accession>A0ABP9L2L2</accession>